<keyword evidence="1" id="KW-1133">Transmembrane helix</keyword>
<feature type="transmembrane region" description="Helical" evidence="1">
    <location>
        <begin position="33"/>
        <end position="53"/>
    </location>
</feature>
<dbReference type="Proteomes" id="UP000248925">
    <property type="component" value="Unassembled WGS sequence"/>
</dbReference>
<protein>
    <submittedName>
        <fullName evidence="2">Uncharacterized protein</fullName>
    </submittedName>
</protein>
<name>A0A2W4CJJ7_9HYPH</name>
<evidence type="ECO:0000256" key="1">
    <source>
        <dbReference type="SAM" id="Phobius"/>
    </source>
</evidence>
<dbReference type="EMBL" id="PCDP01000036">
    <property type="protein sequence ID" value="PZM12881.1"/>
    <property type="molecule type" value="Genomic_DNA"/>
</dbReference>
<evidence type="ECO:0000313" key="2">
    <source>
        <dbReference type="EMBL" id="PZM12881.1"/>
    </source>
</evidence>
<proteinExistence type="predicted"/>
<comment type="caution">
    <text evidence="2">The sequence shown here is derived from an EMBL/GenBank/DDBJ whole genome shotgun (WGS) entry which is preliminary data.</text>
</comment>
<organism evidence="2 3">
    <name type="scientific">Rhizobium tubonense</name>
    <dbReference type="NCBI Taxonomy" id="484088"/>
    <lineage>
        <taxon>Bacteria</taxon>
        <taxon>Pseudomonadati</taxon>
        <taxon>Pseudomonadota</taxon>
        <taxon>Alphaproteobacteria</taxon>
        <taxon>Hyphomicrobiales</taxon>
        <taxon>Rhizobiaceae</taxon>
        <taxon>Rhizobium/Agrobacterium group</taxon>
        <taxon>Rhizobium</taxon>
    </lineage>
</organism>
<keyword evidence="1" id="KW-0812">Transmembrane</keyword>
<reference evidence="2 3" key="1">
    <citation type="journal article" date="2018" name="Sci. Rep.">
        <title>Rhizobium tumorigenes sp. nov., a novel plant tumorigenic bacterium isolated from cane gall tumors on thornless blackberry.</title>
        <authorList>
            <person name="Kuzmanovi N."/>
            <person name="Smalla K."/>
            <person name="Gronow S."/>
            <person name="PuBawska J."/>
        </authorList>
    </citation>
    <scope>NUCLEOTIDE SEQUENCE [LARGE SCALE GENOMIC DNA]</scope>
    <source>
        <strain evidence="2 3">CCBAU 85046</strain>
    </source>
</reference>
<keyword evidence="3" id="KW-1185">Reference proteome</keyword>
<evidence type="ECO:0000313" key="3">
    <source>
        <dbReference type="Proteomes" id="UP000248925"/>
    </source>
</evidence>
<gene>
    <name evidence="2" type="ORF">CPY51_15130</name>
</gene>
<sequence length="133" mass="14211">MRKIEARGQSLERVSAELGDHARSARLRRKQDWFVWGAAGIGLVAGVLLALFLPRVLPGSVDMAVASTGMNADRWNAGISLMQSGSPQSWRNLVDASNLVRANQEVLTACAETAAKAKQGQPCKITVSAPAQQ</sequence>
<dbReference type="OrthoDB" id="7277275at2"/>
<dbReference type="RefSeq" id="WP_111161076.1">
    <property type="nucleotide sequence ID" value="NZ_PCDP01000036.1"/>
</dbReference>
<dbReference type="InterPro" id="IPR046121">
    <property type="entry name" value="DUF6118"/>
</dbReference>
<dbReference type="AlphaFoldDB" id="A0A2W4CJJ7"/>
<accession>A0A2W4CJJ7</accession>
<keyword evidence="1" id="KW-0472">Membrane</keyword>
<dbReference type="Pfam" id="PF19613">
    <property type="entry name" value="DUF6118"/>
    <property type="match status" value="1"/>
</dbReference>